<dbReference type="AlphaFoldDB" id="A0A165MUA9"/>
<proteinExistence type="predicted"/>
<evidence type="ECO:0000313" key="2">
    <source>
        <dbReference type="Proteomes" id="UP000076761"/>
    </source>
</evidence>
<dbReference type="InParanoid" id="A0A165MUA9"/>
<protein>
    <submittedName>
        <fullName evidence="1">Uncharacterized protein</fullName>
    </submittedName>
</protein>
<accession>A0A165MUA9</accession>
<dbReference type="EMBL" id="KV425661">
    <property type="protein sequence ID" value="KZT18789.1"/>
    <property type="molecule type" value="Genomic_DNA"/>
</dbReference>
<name>A0A165MUA9_9AGAM</name>
<reference evidence="1 2" key="1">
    <citation type="journal article" date="2016" name="Mol. Biol. Evol.">
        <title>Comparative Genomics of Early-Diverging Mushroom-Forming Fungi Provides Insights into the Origins of Lignocellulose Decay Capabilities.</title>
        <authorList>
            <person name="Nagy L.G."/>
            <person name="Riley R."/>
            <person name="Tritt A."/>
            <person name="Adam C."/>
            <person name="Daum C."/>
            <person name="Floudas D."/>
            <person name="Sun H."/>
            <person name="Yadav J.S."/>
            <person name="Pangilinan J."/>
            <person name="Larsson K.H."/>
            <person name="Matsuura K."/>
            <person name="Barry K."/>
            <person name="Labutti K."/>
            <person name="Kuo R."/>
            <person name="Ohm R.A."/>
            <person name="Bhattacharya S.S."/>
            <person name="Shirouzu T."/>
            <person name="Yoshinaga Y."/>
            <person name="Martin F.M."/>
            <person name="Grigoriev I.V."/>
            <person name="Hibbett D.S."/>
        </authorList>
    </citation>
    <scope>NUCLEOTIDE SEQUENCE [LARGE SCALE GENOMIC DNA]</scope>
    <source>
        <strain evidence="1 2">HHB14362 ss-1</strain>
    </source>
</reference>
<gene>
    <name evidence="1" type="ORF">NEOLEDRAFT_1183960</name>
</gene>
<sequence length="144" mass="15846">MPACPPGADRFQQLQTFVLQVYYLSGGTSLCFGHPAARARARTPLSPPVSSSLLPDFSTQNAKAFCILSIVSTTPNYRKEPRPGPCKPAAPSFLFQLFFAVPPIPVHLHLETEKTNAFVVSRCMWALPPQIKLRKVSPLHCMVP</sequence>
<evidence type="ECO:0000313" key="1">
    <source>
        <dbReference type="EMBL" id="KZT18789.1"/>
    </source>
</evidence>
<organism evidence="1 2">
    <name type="scientific">Neolentinus lepideus HHB14362 ss-1</name>
    <dbReference type="NCBI Taxonomy" id="1314782"/>
    <lineage>
        <taxon>Eukaryota</taxon>
        <taxon>Fungi</taxon>
        <taxon>Dikarya</taxon>
        <taxon>Basidiomycota</taxon>
        <taxon>Agaricomycotina</taxon>
        <taxon>Agaricomycetes</taxon>
        <taxon>Gloeophyllales</taxon>
        <taxon>Gloeophyllaceae</taxon>
        <taxon>Neolentinus</taxon>
    </lineage>
</organism>
<keyword evidence="2" id="KW-1185">Reference proteome</keyword>
<dbReference type="Proteomes" id="UP000076761">
    <property type="component" value="Unassembled WGS sequence"/>
</dbReference>